<evidence type="ECO:0000313" key="2">
    <source>
        <dbReference type="EMBL" id="OHA55588.1"/>
    </source>
</evidence>
<dbReference type="SUPFAM" id="SSF55811">
    <property type="entry name" value="Nudix"/>
    <property type="match status" value="1"/>
</dbReference>
<dbReference type="PROSITE" id="PS51462">
    <property type="entry name" value="NUDIX"/>
    <property type="match status" value="1"/>
</dbReference>
<dbReference type="InterPro" id="IPR015797">
    <property type="entry name" value="NUDIX_hydrolase-like_dom_sf"/>
</dbReference>
<dbReference type="InterPro" id="IPR000086">
    <property type="entry name" value="NUDIX_hydrolase_dom"/>
</dbReference>
<gene>
    <name evidence="2" type="ORF">A2226_03490</name>
</gene>
<reference evidence="2 3" key="1">
    <citation type="journal article" date="2016" name="Nat. Commun.">
        <title>Thousands of microbial genomes shed light on interconnected biogeochemical processes in an aquifer system.</title>
        <authorList>
            <person name="Anantharaman K."/>
            <person name="Brown C.T."/>
            <person name="Hug L.A."/>
            <person name="Sharon I."/>
            <person name="Castelle C.J."/>
            <person name="Probst A.J."/>
            <person name="Thomas B.C."/>
            <person name="Singh A."/>
            <person name="Wilkins M.J."/>
            <person name="Karaoz U."/>
            <person name="Brodie E.L."/>
            <person name="Williams K.H."/>
            <person name="Hubbard S.S."/>
            <person name="Banfield J.F."/>
        </authorList>
    </citation>
    <scope>NUCLEOTIDE SEQUENCE [LARGE SCALE GENOMIC DNA]</scope>
</reference>
<dbReference type="PANTHER" id="PTHR43222:SF2">
    <property type="entry name" value="NUDIX HYDROLASE 23, CHLOROPLASTIC"/>
    <property type="match status" value="1"/>
</dbReference>
<comment type="caution">
    <text evidence="2">The sequence shown here is derived from an EMBL/GenBank/DDBJ whole genome shotgun (WGS) entry which is preliminary data.</text>
</comment>
<dbReference type="Proteomes" id="UP000178936">
    <property type="component" value="Unassembled WGS sequence"/>
</dbReference>
<evidence type="ECO:0000259" key="1">
    <source>
        <dbReference type="PROSITE" id="PS51462"/>
    </source>
</evidence>
<dbReference type="EMBL" id="MHTB01000010">
    <property type="protein sequence ID" value="OHA55588.1"/>
    <property type="molecule type" value="Genomic_DNA"/>
</dbReference>
<organism evidence="2 3">
    <name type="scientific">Candidatus Veblenbacteria bacterium RIFOXYA2_FULL_43_9</name>
    <dbReference type="NCBI Taxonomy" id="1802425"/>
    <lineage>
        <taxon>Bacteria</taxon>
        <taxon>Candidatus Vebleniibacteriota</taxon>
    </lineage>
</organism>
<dbReference type="Pfam" id="PF00293">
    <property type="entry name" value="NUDIX"/>
    <property type="match status" value="1"/>
</dbReference>
<feature type="domain" description="Nudix hydrolase" evidence="1">
    <location>
        <begin position="2"/>
        <end position="137"/>
    </location>
</feature>
<evidence type="ECO:0000313" key="3">
    <source>
        <dbReference type="Proteomes" id="UP000178936"/>
    </source>
</evidence>
<dbReference type="PANTHER" id="PTHR43222">
    <property type="entry name" value="NUDIX HYDROLASE 23"/>
    <property type="match status" value="1"/>
</dbReference>
<proteinExistence type="predicted"/>
<dbReference type="Gene3D" id="3.90.79.10">
    <property type="entry name" value="Nucleoside Triphosphate Pyrophosphohydrolase"/>
    <property type="match status" value="1"/>
</dbReference>
<dbReference type="AlphaFoldDB" id="A0A1G2Q4W2"/>
<sequence length="161" mass="18319">MDIKIKVSVIVEHDGKIALIREKLLKSQNHKWNVCGGSWEPQDGSFQNTAIREAREEAGLEVEMGELYRLVLVKLDAGYALRLFFAAQAKSSNTHIASREQQGELDEDITECRWFTRSEISALDDSEFVTSTIAKVLKDYTAGKMFSPTDQVIYFDHQARF</sequence>
<name>A0A1G2Q4W2_9BACT</name>
<accession>A0A1G2Q4W2</accession>
<protein>
    <recommendedName>
        <fullName evidence="1">Nudix hydrolase domain-containing protein</fullName>
    </recommendedName>
</protein>